<comment type="caution">
    <text evidence="2">The sequence shown here is derived from an EMBL/GenBank/DDBJ whole genome shotgun (WGS) entry which is preliminary data.</text>
</comment>
<sequence>MSKHLTDDARRRVRSRKRRTVVVRSALLGIVIGAGWLAAPASAAIERVAGKAHADTYMGVEAIHGVVGVCTGNGRASPTVVTPATRVYAPTSAWALNHVMNGDGSNLDDTTGAAIATIVKNDPAVPSNHKNPTPDVGVGARVNQIVAEANAYAGERSIPLALATSSVPPGLTWQLDGVGVKAPGGWLPGRLITLTIEGPVVFESTGTRSVTVTSATSPQALALRSTGHGTFTVRADTSVPSNFVNAHDAQSAGHQRITTRVGDEPLSGSTSAEAVFDYQPSAVTNTSVLTAAEVGVRVHDTLTITGAEPGSTLSGRSALFGPLATKPVQSDAAPAGTPLVGIAEFTVTTDANGAATVDTSALTLPAPGYYVWREEIDGDPETTPSPRNLGFRGPYGVGAETSLVAPPPEVVTQVNRQEVLVGQPISDTVTISGTIYDADGLGPITHQVSGRLHGPVAPVDGRCAEVDWTNAPVALEFGPLAVSATQQTLTGVGEFTPSERGCFSYAETLVSTNSQGAEIYRVDHPAGRAEQTTLVSVPEAVTQISDYVVAPGESFSDTVTVTGNAGESGTFVATLWGPVAPDPQLGCWFGTERWAGLVASGEAKPLHSETLPFTGDGDVTTSEVTVTDLGCYTWSETFTFDSAPHVELETPPGMETETGMVAQPAIATEAKADSPHLGARMHDVITLSGTQGQPGTLTADVLTAPPIDGRCDDVDWEADGTKAGEIDPIPTTADGVFTSSTTVIDGDEARCATFVAAWTPDHEKLIEAAVADRPGLPSETLLFIPRTPTVSAGIPPIASSPVLLTVGLFLIGGGACSTVWHLRRRSHRG</sequence>
<protein>
    <recommendedName>
        <fullName evidence="4">Prealbumin-like fold domain-containing protein</fullName>
    </recommendedName>
</protein>
<evidence type="ECO:0000256" key="1">
    <source>
        <dbReference type="SAM" id="Phobius"/>
    </source>
</evidence>
<keyword evidence="1" id="KW-1133">Transmembrane helix</keyword>
<evidence type="ECO:0000313" key="2">
    <source>
        <dbReference type="EMBL" id="GAA1726370.1"/>
    </source>
</evidence>
<feature type="transmembrane region" description="Helical" evidence="1">
    <location>
        <begin position="802"/>
        <end position="822"/>
    </location>
</feature>
<dbReference type="InterPro" id="IPR006311">
    <property type="entry name" value="TAT_signal"/>
</dbReference>
<dbReference type="Proteomes" id="UP001501057">
    <property type="component" value="Unassembled WGS sequence"/>
</dbReference>
<name>A0ABP4VGW1_9ACTN</name>
<proteinExistence type="predicted"/>
<keyword evidence="3" id="KW-1185">Reference proteome</keyword>
<gene>
    <name evidence="2" type="ORF">GCM10009710_03800</name>
</gene>
<dbReference type="EMBL" id="BAAAME010000002">
    <property type="protein sequence ID" value="GAA1726370.1"/>
    <property type="molecule type" value="Genomic_DNA"/>
</dbReference>
<dbReference type="RefSeq" id="WP_344197155.1">
    <property type="nucleotide sequence ID" value="NZ_BAAAME010000002.1"/>
</dbReference>
<keyword evidence="1" id="KW-0472">Membrane</keyword>
<feature type="transmembrane region" description="Helical" evidence="1">
    <location>
        <begin position="21"/>
        <end position="39"/>
    </location>
</feature>
<evidence type="ECO:0000313" key="3">
    <source>
        <dbReference type="Proteomes" id="UP001501057"/>
    </source>
</evidence>
<reference evidence="3" key="1">
    <citation type="journal article" date="2019" name="Int. J. Syst. Evol. Microbiol.">
        <title>The Global Catalogue of Microorganisms (GCM) 10K type strain sequencing project: providing services to taxonomists for standard genome sequencing and annotation.</title>
        <authorList>
            <consortium name="The Broad Institute Genomics Platform"/>
            <consortium name="The Broad Institute Genome Sequencing Center for Infectious Disease"/>
            <person name="Wu L."/>
            <person name="Ma J."/>
        </authorList>
    </citation>
    <scope>NUCLEOTIDE SEQUENCE [LARGE SCALE GENOMIC DNA]</scope>
    <source>
        <strain evidence="3">JCM 13518</strain>
    </source>
</reference>
<evidence type="ECO:0008006" key="4">
    <source>
        <dbReference type="Google" id="ProtNLM"/>
    </source>
</evidence>
<keyword evidence="1" id="KW-0812">Transmembrane</keyword>
<organism evidence="2 3">
    <name type="scientific">Aeromicrobium alkaliterrae</name>
    <dbReference type="NCBI Taxonomy" id="302168"/>
    <lineage>
        <taxon>Bacteria</taxon>
        <taxon>Bacillati</taxon>
        <taxon>Actinomycetota</taxon>
        <taxon>Actinomycetes</taxon>
        <taxon>Propionibacteriales</taxon>
        <taxon>Nocardioidaceae</taxon>
        <taxon>Aeromicrobium</taxon>
    </lineage>
</organism>
<dbReference type="PROSITE" id="PS51318">
    <property type="entry name" value="TAT"/>
    <property type="match status" value="1"/>
</dbReference>
<accession>A0ABP4VGW1</accession>